<accession>A0ABQ5S1Q1</accession>
<proteinExistence type="predicted"/>
<dbReference type="EMBL" id="BSDZ01000016">
    <property type="protein sequence ID" value="GLI63680.1"/>
    <property type="molecule type" value="Genomic_DNA"/>
</dbReference>
<evidence type="ECO:0000313" key="3">
    <source>
        <dbReference type="Proteomes" id="UP001165090"/>
    </source>
</evidence>
<feature type="non-terminal residue" evidence="2">
    <location>
        <position position="196"/>
    </location>
</feature>
<organism evidence="2 3">
    <name type="scientific">Volvox africanus</name>
    <dbReference type="NCBI Taxonomy" id="51714"/>
    <lineage>
        <taxon>Eukaryota</taxon>
        <taxon>Viridiplantae</taxon>
        <taxon>Chlorophyta</taxon>
        <taxon>core chlorophytes</taxon>
        <taxon>Chlorophyceae</taxon>
        <taxon>CS clade</taxon>
        <taxon>Chlamydomonadales</taxon>
        <taxon>Volvocaceae</taxon>
        <taxon>Volvox</taxon>
    </lineage>
</organism>
<dbReference type="Proteomes" id="UP001165090">
    <property type="component" value="Unassembled WGS sequence"/>
</dbReference>
<keyword evidence="1" id="KW-0732">Signal</keyword>
<protein>
    <submittedName>
        <fullName evidence="2">Uncharacterized protein</fullName>
    </submittedName>
</protein>
<evidence type="ECO:0000313" key="2">
    <source>
        <dbReference type="EMBL" id="GLI63680.1"/>
    </source>
</evidence>
<comment type="caution">
    <text evidence="2">The sequence shown here is derived from an EMBL/GenBank/DDBJ whole genome shotgun (WGS) entry which is preliminary data.</text>
</comment>
<keyword evidence="3" id="KW-1185">Reference proteome</keyword>
<sequence length="196" mass="21376">ALLVIALWASSGGPLGVFASHFRSGIVTYALNREDSTLLDVTVTTTWRYPSENSYKLSAYLRTSVGDDTRLFKTSSDDVVSYGQDLLYKGYIMLRTTRSIPVPTDLPATIYISDCCRALNLVGFGDYSGYDDYSYFTFSTQYVAEAPQSIIVDVPPVTITVNAAPGHYAYFFVPAISPTGAPIICSINRALAFTAP</sequence>
<name>A0ABQ5S1Q1_9CHLO</name>
<reference evidence="2 3" key="1">
    <citation type="journal article" date="2023" name="IScience">
        <title>Expanded male sex-determining region conserved during the evolution of homothallism in the green alga Volvox.</title>
        <authorList>
            <person name="Yamamoto K."/>
            <person name="Matsuzaki R."/>
            <person name="Mahakham W."/>
            <person name="Heman W."/>
            <person name="Sekimoto H."/>
            <person name="Kawachi M."/>
            <person name="Minakuchi Y."/>
            <person name="Toyoda A."/>
            <person name="Nozaki H."/>
        </authorList>
    </citation>
    <scope>NUCLEOTIDE SEQUENCE [LARGE SCALE GENOMIC DNA]</scope>
    <source>
        <strain evidence="2 3">NIES-4468</strain>
    </source>
</reference>
<feature type="signal peptide" evidence="1">
    <location>
        <begin position="1"/>
        <end position="19"/>
    </location>
</feature>
<feature type="chain" id="PRO_5047401113" evidence="1">
    <location>
        <begin position="20"/>
        <end position="196"/>
    </location>
</feature>
<evidence type="ECO:0000256" key="1">
    <source>
        <dbReference type="SAM" id="SignalP"/>
    </source>
</evidence>
<gene>
    <name evidence="2" type="ORF">VaNZ11_006718</name>
</gene>
<feature type="non-terminal residue" evidence="2">
    <location>
        <position position="1"/>
    </location>
</feature>